<dbReference type="InterPro" id="IPR041519">
    <property type="entry name" value="HEPN_RiboL-PSP"/>
</dbReference>
<organism evidence="2 3">
    <name type="scientific">Fundicoccus culcitae</name>
    <dbReference type="NCBI Taxonomy" id="2969821"/>
    <lineage>
        <taxon>Bacteria</taxon>
        <taxon>Bacillati</taxon>
        <taxon>Bacillota</taxon>
        <taxon>Bacilli</taxon>
        <taxon>Lactobacillales</taxon>
        <taxon>Aerococcaceae</taxon>
        <taxon>Fundicoccus</taxon>
    </lineage>
</organism>
<protein>
    <submittedName>
        <fullName evidence="2">HEPN domain-containing protein</fullName>
    </submittedName>
</protein>
<name>A0ABY5P8X6_9LACT</name>
<keyword evidence="3" id="KW-1185">Reference proteome</keyword>
<sequence length="153" mass="17820">MEKILFKDVDTELEQIKIWINKNKFDKKTKYLISYSTIRACGVIEQCYKKIIHDYLSENAKSDTIGYLQKKIIDSSDNPKTGNIEKLLSEVNSQFCEDFKSKIQAHEKSDLNSLVQNRNDFAHGRDIKISINTVIKYFESSKNIINYLEEVLS</sequence>
<gene>
    <name evidence="2" type="ORF">NRE15_06120</name>
</gene>
<evidence type="ECO:0000259" key="1">
    <source>
        <dbReference type="Pfam" id="PF18735"/>
    </source>
</evidence>
<dbReference type="Pfam" id="PF18735">
    <property type="entry name" value="HEPN_RiboL-PSP"/>
    <property type="match status" value="1"/>
</dbReference>
<dbReference type="EMBL" id="CP102453">
    <property type="protein sequence ID" value="UUX35216.1"/>
    <property type="molecule type" value="Genomic_DNA"/>
</dbReference>
<dbReference type="Proteomes" id="UP001315967">
    <property type="component" value="Chromosome"/>
</dbReference>
<feature type="domain" description="RiboL-PSP-HEPN" evidence="1">
    <location>
        <begin position="10"/>
        <end position="152"/>
    </location>
</feature>
<accession>A0ABY5P8X6</accession>
<evidence type="ECO:0000313" key="2">
    <source>
        <dbReference type="EMBL" id="UUX35216.1"/>
    </source>
</evidence>
<reference evidence="2 3" key="1">
    <citation type="submission" date="2022-08" db="EMBL/GenBank/DDBJ databases">
        <title>Aerococcaceae sp. nov isolated from spoiled eye mask.</title>
        <authorList>
            <person name="Zhou G."/>
            <person name="Xie X.-B."/>
            <person name="Shi Q.-S."/>
            <person name="Wang Y.-S."/>
            <person name="Wen X."/>
            <person name="Peng H."/>
            <person name="Yang X.-J."/>
            <person name="Tao H.-B."/>
            <person name="Huang X.-M."/>
        </authorList>
    </citation>
    <scope>NUCLEOTIDE SEQUENCE [LARGE SCALE GENOMIC DNA]</scope>
    <source>
        <strain evidence="3">DM20194951</strain>
    </source>
</reference>
<evidence type="ECO:0000313" key="3">
    <source>
        <dbReference type="Proteomes" id="UP001315967"/>
    </source>
</evidence>
<proteinExistence type="predicted"/>
<dbReference type="RefSeq" id="WP_313794709.1">
    <property type="nucleotide sequence ID" value="NZ_CP102453.1"/>
</dbReference>